<keyword evidence="5" id="KW-0653">Protein transport</keyword>
<name>A0A875S5F2_EENNA</name>
<sequence length="869" mass="98370">MPIRSKLETRHEKADEYLAESCLQKKTSHQSQIRSLEMTRMELFSTLERSRSLKEKLDNSSGLSTKITEKVRLLDSEKTKIQKIKDYVEHVIVLKTEIQKADEFIRHEQWKEAATSISIIRSLPGGLIHDSFVQSVVPTSDIPEMPEEIVSGWINKLRGTFLGEFNSSASTRNVERLTYFFQLFPLIGEEQLGMDCYSKFVCSIISEQSRAILRNLPQAPEESNFYASILFQLYQTVASIVNQHSRVIRKYYGDSVMPQILTQIQSECDLQSGLTFDTFWESKRIDEVVSRVQQYAYPVLVNLIYNGGASADDSMDTINDSRPSIDLNALGEDTIQSTPSLAEIGAYTDEISAMMNYWAMYCKFYVVTWNESSSRKDAAQSIYPKPLLLSSFMDKINNHVTTKFDVLSTFAVRRTIEKACQLEQVPSFVPQLAQCAKYLSEMEKNHRNSSNKSLHSLLPEEAPVSSLIDDVTMALNVILSEALSTGQFICIKALISNVKRILENDFMNIMNQKFSRVSLRANSTLLTRRALENVREYIDRENIRAGGGKTMLRRGTGKSKTANDSAIAASRGSLLVKSINAAISMANEEGVGSDSGDDKALVNFIIVLNSVSTFGQYLGKLSEHLIEHLEEENLLILDDQEYKRVFKELEVEGSNSSLIVNLKSSKGTPEKPSVQDRIETIVSSLSSSFTEKADALIDSQIGVLFNQVLRSRLINMINETFQEESYLVSSEMLSANMNDISEAIIQFIQDWNRLSIPYLTTMTKQNFNILIKKLISFIAAHLESKIWAMDKKCNELGSANLEKDVSVLISEITKYNYSLRDDFVRVTQIIMLLGLDDDEETEDLKDLDWALSPNERSRARDLRVDRKVL</sequence>
<feature type="domain" description="COG4 transport protein middle alpha-helical bundle" evidence="9">
    <location>
        <begin position="150"/>
        <end position="515"/>
    </location>
</feature>
<evidence type="ECO:0000313" key="10">
    <source>
        <dbReference type="EMBL" id="QPG75585.1"/>
    </source>
</evidence>
<dbReference type="GeneID" id="62196343"/>
<accession>A0A875S5F2</accession>
<dbReference type="PANTHER" id="PTHR24016">
    <property type="entry name" value="CONSERVED OLIGOMERIC GOLGI COMPLEX SUBUNIT 4"/>
    <property type="match status" value="1"/>
</dbReference>
<dbReference type="OrthoDB" id="47059at2759"/>
<dbReference type="GO" id="GO:0000139">
    <property type="term" value="C:Golgi membrane"/>
    <property type="evidence" value="ECO:0007669"/>
    <property type="project" value="UniProtKB-SubCell"/>
</dbReference>
<gene>
    <name evidence="10" type="ORF">FOA43_002942</name>
</gene>
<dbReference type="SMART" id="SM00762">
    <property type="entry name" value="Cog4"/>
    <property type="match status" value="1"/>
</dbReference>
<dbReference type="InterPro" id="IPR048684">
    <property type="entry name" value="COG4_C"/>
</dbReference>
<evidence type="ECO:0000256" key="6">
    <source>
        <dbReference type="ARBA" id="ARBA00023034"/>
    </source>
</evidence>
<evidence type="ECO:0000256" key="4">
    <source>
        <dbReference type="ARBA" id="ARBA00022448"/>
    </source>
</evidence>
<evidence type="ECO:0000313" key="11">
    <source>
        <dbReference type="Proteomes" id="UP000662931"/>
    </source>
</evidence>
<dbReference type="EMBL" id="CP064814">
    <property type="protein sequence ID" value="QPG75585.1"/>
    <property type="molecule type" value="Genomic_DNA"/>
</dbReference>
<keyword evidence="11" id="KW-1185">Reference proteome</keyword>
<dbReference type="Proteomes" id="UP000662931">
    <property type="component" value="Chromosome 3"/>
</dbReference>
<dbReference type="KEGG" id="bnn:FOA43_002942"/>
<evidence type="ECO:0000256" key="3">
    <source>
        <dbReference type="ARBA" id="ARBA00020975"/>
    </source>
</evidence>
<dbReference type="AlphaFoldDB" id="A0A875S5F2"/>
<evidence type="ECO:0000256" key="5">
    <source>
        <dbReference type="ARBA" id="ARBA00022927"/>
    </source>
</evidence>
<evidence type="ECO:0000256" key="7">
    <source>
        <dbReference type="ARBA" id="ARBA00023136"/>
    </source>
</evidence>
<organism evidence="10 11">
    <name type="scientific">Eeniella nana</name>
    <name type="common">Yeast</name>
    <name type="synonym">Brettanomyces nanus</name>
    <dbReference type="NCBI Taxonomy" id="13502"/>
    <lineage>
        <taxon>Eukaryota</taxon>
        <taxon>Fungi</taxon>
        <taxon>Dikarya</taxon>
        <taxon>Ascomycota</taxon>
        <taxon>Saccharomycotina</taxon>
        <taxon>Pichiomycetes</taxon>
        <taxon>Pichiales</taxon>
        <taxon>Pichiaceae</taxon>
        <taxon>Brettanomyces</taxon>
    </lineage>
</organism>
<dbReference type="Pfam" id="PF20663">
    <property type="entry name" value="COG4_N"/>
    <property type="match status" value="1"/>
</dbReference>
<evidence type="ECO:0000256" key="2">
    <source>
        <dbReference type="ARBA" id="ARBA00009215"/>
    </source>
</evidence>
<proteinExistence type="inferred from homology"/>
<keyword evidence="4" id="KW-0813">Transport</keyword>
<reference evidence="10" key="1">
    <citation type="submission" date="2020-10" db="EMBL/GenBank/DDBJ databases">
        <authorList>
            <person name="Roach M.J.R."/>
        </authorList>
    </citation>
    <scope>NUCLEOTIDE SEQUENCE</scope>
    <source>
        <strain evidence="10">CBS 1945</strain>
    </source>
</reference>
<keyword evidence="6" id="KW-0333">Golgi apparatus</keyword>
<dbReference type="InterPro" id="IPR048682">
    <property type="entry name" value="COG4"/>
</dbReference>
<dbReference type="GO" id="GO:0015031">
    <property type="term" value="P:protein transport"/>
    <property type="evidence" value="ECO:0007669"/>
    <property type="project" value="UniProtKB-KW"/>
</dbReference>
<evidence type="ECO:0000256" key="8">
    <source>
        <dbReference type="ARBA" id="ARBA00031340"/>
    </source>
</evidence>
<evidence type="ECO:0000256" key="1">
    <source>
        <dbReference type="ARBA" id="ARBA00004395"/>
    </source>
</evidence>
<evidence type="ECO:0000259" key="9">
    <source>
        <dbReference type="SMART" id="SM00762"/>
    </source>
</evidence>
<keyword evidence="7" id="KW-0472">Membrane</keyword>
<dbReference type="PANTHER" id="PTHR24016:SF0">
    <property type="entry name" value="CONSERVED OLIGOMERIC GOLGI COMPLEX SUBUNIT 4"/>
    <property type="match status" value="1"/>
</dbReference>
<dbReference type="InterPro" id="IPR048680">
    <property type="entry name" value="COG4_N"/>
</dbReference>
<dbReference type="Gene3D" id="1.20.58.1970">
    <property type="match status" value="1"/>
</dbReference>
<dbReference type="Pfam" id="PF08318">
    <property type="entry name" value="COG4_m"/>
    <property type="match status" value="1"/>
</dbReference>
<dbReference type="Pfam" id="PF20662">
    <property type="entry name" value="COG4_C"/>
    <property type="match status" value="1"/>
</dbReference>
<protein>
    <recommendedName>
        <fullName evidence="3">Conserved oligomeric Golgi complex subunit 4</fullName>
    </recommendedName>
    <alternativeName>
        <fullName evidence="8">Component of oligomeric Golgi complex 4</fullName>
    </alternativeName>
</protein>
<dbReference type="InterPro" id="IPR013167">
    <property type="entry name" value="COG4_M"/>
</dbReference>
<comment type="similarity">
    <text evidence="2">Belongs to the COG4 family.</text>
</comment>
<dbReference type="RefSeq" id="XP_038779150.1">
    <property type="nucleotide sequence ID" value="XM_038923222.1"/>
</dbReference>
<comment type="subcellular location">
    <subcellularLocation>
        <location evidence="1">Golgi apparatus membrane</location>
        <topology evidence="1">Peripheral membrane protein</topology>
    </subcellularLocation>
</comment>